<keyword evidence="2" id="KW-0456">Lyase</keyword>
<dbReference type="GO" id="GO:0030170">
    <property type="term" value="F:pyridoxal phosphate binding"/>
    <property type="evidence" value="ECO:0007669"/>
    <property type="project" value="InterPro"/>
</dbReference>
<protein>
    <submittedName>
        <fullName evidence="6">BH4_AAA_HYDROXYL_2 domain-containing protein</fullName>
    </submittedName>
</protein>
<keyword evidence="3" id="KW-0663">Pyridoxal phosphate</keyword>
<evidence type="ECO:0000256" key="2">
    <source>
        <dbReference type="ARBA" id="ARBA00022793"/>
    </source>
</evidence>
<reference evidence="6" key="1">
    <citation type="submission" date="2017-02" db="UniProtKB">
        <authorList>
            <consortium name="WormBaseParasite"/>
        </authorList>
    </citation>
    <scope>IDENTIFICATION</scope>
</reference>
<evidence type="ECO:0000256" key="1">
    <source>
        <dbReference type="ARBA" id="ARBA00001933"/>
    </source>
</evidence>
<gene>
    <name evidence="4" type="ORF">HNAJ_LOCUS11380</name>
</gene>
<dbReference type="InterPro" id="IPR002129">
    <property type="entry name" value="PyrdxlP-dep_de-COase"/>
</dbReference>
<dbReference type="GO" id="GO:0005737">
    <property type="term" value="C:cytoplasm"/>
    <property type="evidence" value="ECO:0007669"/>
    <property type="project" value="TreeGrafter"/>
</dbReference>
<evidence type="ECO:0000256" key="3">
    <source>
        <dbReference type="ARBA" id="ARBA00022898"/>
    </source>
</evidence>
<proteinExistence type="predicted"/>
<dbReference type="EMBL" id="UZAE01013545">
    <property type="protein sequence ID" value="VDO10301.1"/>
    <property type="molecule type" value="Genomic_DNA"/>
</dbReference>
<comment type="cofactor">
    <cofactor evidence="1">
        <name>pyridoxal 5'-phosphate</name>
        <dbReference type="ChEBI" id="CHEBI:597326"/>
    </cofactor>
</comment>
<dbReference type="Pfam" id="PF00282">
    <property type="entry name" value="Pyridoxal_deC"/>
    <property type="match status" value="1"/>
</dbReference>
<dbReference type="AlphaFoldDB" id="A0A0R3TUF7"/>
<keyword evidence="5" id="KW-1185">Reference proteome</keyword>
<sequence>MRSSCKEAVEIAVDYLENVEKYRPFPKVTPGFLIPQIPSDPPIEEIITTFFKVTHWNHPHFHAYFPMANSYPAVCAEIIGSAIGGIGFTWVRHS</sequence>
<dbReference type="PRINTS" id="PR00800">
    <property type="entry name" value="YHDCRBOXLASE"/>
</dbReference>
<dbReference type="Proteomes" id="UP000278807">
    <property type="component" value="Unassembled WGS sequence"/>
</dbReference>
<dbReference type="Gene3D" id="1.20.1340.10">
    <property type="entry name" value="dopa decarboxylase, N-terminal domain"/>
    <property type="match status" value="1"/>
</dbReference>
<dbReference type="InterPro" id="IPR010977">
    <property type="entry name" value="Aromatic_deC"/>
</dbReference>
<organism evidence="6">
    <name type="scientific">Rodentolepis nana</name>
    <name type="common">Dwarf tapeworm</name>
    <name type="synonym">Hymenolepis nana</name>
    <dbReference type="NCBI Taxonomy" id="102285"/>
    <lineage>
        <taxon>Eukaryota</taxon>
        <taxon>Metazoa</taxon>
        <taxon>Spiralia</taxon>
        <taxon>Lophotrochozoa</taxon>
        <taxon>Platyhelminthes</taxon>
        <taxon>Cestoda</taxon>
        <taxon>Eucestoda</taxon>
        <taxon>Cyclophyllidea</taxon>
        <taxon>Hymenolepididae</taxon>
        <taxon>Rodentolepis</taxon>
    </lineage>
</organism>
<name>A0A0R3TUF7_RODNA</name>
<evidence type="ECO:0000313" key="4">
    <source>
        <dbReference type="EMBL" id="VDO10301.1"/>
    </source>
</evidence>
<dbReference type="STRING" id="102285.A0A0R3TUF7"/>
<accession>A0A0R3TUF7</accession>
<evidence type="ECO:0000313" key="6">
    <source>
        <dbReference type="WBParaSite" id="HNAJ_0001139001-mRNA-1"/>
    </source>
</evidence>
<dbReference type="GO" id="GO:0016831">
    <property type="term" value="F:carboxy-lyase activity"/>
    <property type="evidence" value="ECO:0007669"/>
    <property type="project" value="UniProtKB-KW"/>
</dbReference>
<dbReference type="OrthoDB" id="639767at2759"/>
<dbReference type="PANTHER" id="PTHR11999">
    <property type="entry name" value="GROUP II PYRIDOXAL-5-PHOSPHATE DECARBOXYLASE"/>
    <property type="match status" value="1"/>
</dbReference>
<keyword evidence="2" id="KW-0210">Decarboxylase</keyword>
<dbReference type="PANTHER" id="PTHR11999:SF70">
    <property type="entry name" value="MIP05841P"/>
    <property type="match status" value="1"/>
</dbReference>
<dbReference type="GO" id="GO:0006520">
    <property type="term" value="P:amino acid metabolic process"/>
    <property type="evidence" value="ECO:0007669"/>
    <property type="project" value="InterPro"/>
</dbReference>
<dbReference type="SUPFAM" id="SSF53383">
    <property type="entry name" value="PLP-dependent transferases"/>
    <property type="match status" value="1"/>
</dbReference>
<dbReference type="InterPro" id="IPR015424">
    <property type="entry name" value="PyrdxlP-dep_Trfase"/>
</dbReference>
<reference evidence="4 5" key="2">
    <citation type="submission" date="2018-11" db="EMBL/GenBank/DDBJ databases">
        <authorList>
            <consortium name="Pathogen Informatics"/>
        </authorList>
    </citation>
    <scope>NUCLEOTIDE SEQUENCE [LARGE SCALE GENOMIC DNA]</scope>
</reference>
<dbReference type="WBParaSite" id="HNAJ_0001139001-mRNA-1">
    <property type="protein sequence ID" value="HNAJ_0001139001-mRNA-1"/>
    <property type="gene ID" value="HNAJ_0001139001"/>
</dbReference>
<evidence type="ECO:0000313" key="5">
    <source>
        <dbReference type="Proteomes" id="UP000278807"/>
    </source>
</evidence>
<dbReference type="GO" id="GO:0019752">
    <property type="term" value="P:carboxylic acid metabolic process"/>
    <property type="evidence" value="ECO:0007669"/>
    <property type="project" value="InterPro"/>
</dbReference>